<evidence type="ECO:0000256" key="7">
    <source>
        <dbReference type="SAM" id="Phobius"/>
    </source>
</evidence>
<keyword evidence="2 5" id="KW-0863">Zinc-finger</keyword>
<dbReference type="GO" id="GO:0008270">
    <property type="term" value="F:zinc ion binding"/>
    <property type="evidence" value="ECO:0007669"/>
    <property type="project" value="UniProtKB-KW"/>
</dbReference>
<dbReference type="CDD" id="cd00063">
    <property type="entry name" value="FN3"/>
    <property type="match status" value="1"/>
</dbReference>
<feature type="compositionally biased region" description="Polar residues" evidence="6">
    <location>
        <begin position="19"/>
        <end position="29"/>
    </location>
</feature>
<keyword evidence="7" id="KW-0812">Transmembrane</keyword>
<dbReference type="InterPro" id="IPR013783">
    <property type="entry name" value="Ig-like_fold"/>
</dbReference>
<dbReference type="InterPro" id="IPR002048">
    <property type="entry name" value="EF_hand_dom"/>
</dbReference>
<evidence type="ECO:0000256" key="4">
    <source>
        <dbReference type="ARBA" id="ARBA00022837"/>
    </source>
</evidence>
<dbReference type="EMBL" id="HBNS01017646">
    <property type="protein sequence ID" value="CAE4605656.1"/>
    <property type="molecule type" value="Transcribed_RNA"/>
</dbReference>
<proteinExistence type="predicted"/>
<dbReference type="SMART" id="SM00060">
    <property type="entry name" value="FN3"/>
    <property type="match status" value="1"/>
</dbReference>
<accession>A0A7S4V3N0</accession>
<gene>
    <name evidence="11" type="ORF">DBRI00130_LOCUS14097</name>
</gene>
<dbReference type="PROSITE" id="PS50222">
    <property type="entry name" value="EF_HAND_2"/>
    <property type="match status" value="1"/>
</dbReference>
<keyword evidence="1" id="KW-0479">Metal-binding</keyword>
<dbReference type="FunFam" id="1.10.150.50:FF:000074">
    <property type="entry name" value="Stromal interaction molecule"/>
    <property type="match status" value="1"/>
</dbReference>
<dbReference type="InterPro" id="IPR013083">
    <property type="entry name" value="Znf_RING/FYVE/PHD"/>
</dbReference>
<keyword evidence="7" id="KW-0472">Membrane</keyword>
<dbReference type="SUPFAM" id="SSF57903">
    <property type="entry name" value="FYVE/PHD zinc finger"/>
    <property type="match status" value="1"/>
</dbReference>
<dbReference type="Gene3D" id="2.60.40.10">
    <property type="entry name" value="Immunoglobulins"/>
    <property type="match status" value="1"/>
</dbReference>
<feature type="compositionally biased region" description="Basic and acidic residues" evidence="6">
    <location>
        <begin position="31"/>
        <end position="43"/>
    </location>
</feature>
<keyword evidence="4" id="KW-0106">Calcium</keyword>
<feature type="domain" description="SAM" evidence="8">
    <location>
        <begin position="211"/>
        <end position="275"/>
    </location>
</feature>
<dbReference type="Gene3D" id="3.30.40.10">
    <property type="entry name" value="Zinc/RING finger domain, C3HC4 (zinc finger)"/>
    <property type="match status" value="1"/>
</dbReference>
<dbReference type="Gene3D" id="1.10.150.50">
    <property type="entry name" value="Transcription Factor, Ets-1"/>
    <property type="match status" value="1"/>
</dbReference>
<dbReference type="GO" id="GO:0006874">
    <property type="term" value="P:intracellular calcium ion homeostasis"/>
    <property type="evidence" value="ECO:0007669"/>
    <property type="project" value="TreeGrafter"/>
</dbReference>
<organism evidence="11">
    <name type="scientific">Ditylum brightwellii</name>
    <dbReference type="NCBI Taxonomy" id="49249"/>
    <lineage>
        <taxon>Eukaryota</taxon>
        <taxon>Sar</taxon>
        <taxon>Stramenopiles</taxon>
        <taxon>Ochrophyta</taxon>
        <taxon>Bacillariophyta</taxon>
        <taxon>Mediophyceae</taxon>
        <taxon>Lithodesmiophycidae</taxon>
        <taxon>Lithodesmiales</taxon>
        <taxon>Lithodesmiaceae</taxon>
        <taxon>Ditylum</taxon>
    </lineage>
</organism>
<dbReference type="InterPro" id="IPR011011">
    <property type="entry name" value="Znf_FYVE_PHD"/>
</dbReference>
<sequence>MLQIMKNTSRKCLTRHVSKPQTIESQSEASVAHEDTEQASDHVDHQDNAARCDSLIFSNSLSCRTNKRKRLAAPLRCETKQVFVCVIAAMFCPNTVSDGSICGGNSYSWSDRIQSTCANDERDKPLIGDKHRDEASAFSFFSSVDEDGDGMLEPPEVANFLRESIGGTAFDTQAEVETGVNKIMEKLDRNHDLGLDKSDVEAYWKHLESLLNADEVADWVVHAVQLPEYLGNIFRENMVTGYDFPELVENDGEAIRTELGIERSSFRKKIVRHIHARMLGIGSTPTIPSEIKHKLESCSTVNISWDRSTAEGFPVHSYRIKRRAVGLHDGDGPRKVITLDAGPGTHHMVNSPSNVQSLSLPLASDWATIYVGGESEFVDSGLELGHNYVYRVQAWNSVGRSAWATVDISDSLKKLKCSVKPNIKRSRPRIIDESNEGEPENWSLQTSYVGSIFYGVYFVMTFVITTIKGFLGLLGLAGALMRYKRGSASSTYLANPDPVFLSFFRFINTCSSRVLGVDLIPVSMLGDQKSKKDADIIHDRTIGAVGLNGYKQISRDNVNELSRHQKKIRSIDSKDDFHALDRRGKFGRRRSLSTGNLDQMEEIYKARSTISSAKKSYNIMKRFKQKSADMSVSSRTTDTRPSSLNESSGDLSICTFIDTGTQRKREELSTFSQTKEGSIVSEESESSRPSFYDDDDDYKSCNTCKKRYKFGKRWKHHCARCNETFCHKHGRTTHNHMTACKVPGTCVCNVCLGSDPYKSGGKNASKFQRKRSWN</sequence>
<dbReference type="PROSITE" id="PS00018">
    <property type="entry name" value="EF_HAND_1"/>
    <property type="match status" value="1"/>
</dbReference>
<name>A0A7S4V3N0_9STRA</name>
<keyword evidence="7" id="KW-1133">Transmembrane helix</keyword>
<dbReference type="InterPro" id="IPR011992">
    <property type="entry name" value="EF-hand-dom_pair"/>
</dbReference>
<dbReference type="InterPro" id="IPR017455">
    <property type="entry name" value="Znf_FYVE-rel"/>
</dbReference>
<dbReference type="SUPFAM" id="SSF47473">
    <property type="entry name" value="EF-hand"/>
    <property type="match status" value="1"/>
</dbReference>
<dbReference type="InterPro" id="IPR036116">
    <property type="entry name" value="FN3_sf"/>
</dbReference>
<feature type="region of interest" description="Disordered" evidence="6">
    <location>
        <begin position="665"/>
        <end position="688"/>
    </location>
</feature>
<dbReference type="PANTHER" id="PTHR15136">
    <property type="entry name" value="STROMAL INTERACTION MOLECULE HOMOLOG"/>
    <property type="match status" value="1"/>
</dbReference>
<dbReference type="InterPro" id="IPR001660">
    <property type="entry name" value="SAM"/>
</dbReference>
<dbReference type="InterPro" id="IPR037608">
    <property type="entry name" value="STIM1/2"/>
</dbReference>
<evidence type="ECO:0000256" key="5">
    <source>
        <dbReference type="PROSITE-ProRule" id="PRU00091"/>
    </source>
</evidence>
<feature type="domain" description="EF-hand" evidence="10">
    <location>
        <begin position="132"/>
        <end position="167"/>
    </location>
</feature>
<dbReference type="Gene3D" id="1.10.238.10">
    <property type="entry name" value="EF-hand"/>
    <property type="match status" value="1"/>
</dbReference>
<evidence type="ECO:0000256" key="6">
    <source>
        <dbReference type="SAM" id="MobiDB-lite"/>
    </source>
</evidence>
<dbReference type="AlphaFoldDB" id="A0A7S4V3N0"/>
<dbReference type="PROSITE" id="PS50105">
    <property type="entry name" value="SAM_DOMAIN"/>
    <property type="match status" value="1"/>
</dbReference>
<evidence type="ECO:0000256" key="2">
    <source>
        <dbReference type="ARBA" id="ARBA00022771"/>
    </source>
</evidence>
<dbReference type="GO" id="GO:0002115">
    <property type="term" value="P:store-operated calcium entry"/>
    <property type="evidence" value="ECO:0007669"/>
    <property type="project" value="TreeGrafter"/>
</dbReference>
<evidence type="ECO:0000313" key="11">
    <source>
        <dbReference type="EMBL" id="CAE4605656.1"/>
    </source>
</evidence>
<protein>
    <submittedName>
        <fullName evidence="11">Uncharacterized protein</fullName>
    </submittedName>
</protein>
<dbReference type="InterPro" id="IPR018247">
    <property type="entry name" value="EF_Hand_1_Ca_BS"/>
</dbReference>
<dbReference type="PROSITE" id="PS50178">
    <property type="entry name" value="ZF_FYVE"/>
    <property type="match status" value="1"/>
</dbReference>
<evidence type="ECO:0000256" key="3">
    <source>
        <dbReference type="ARBA" id="ARBA00022833"/>
    </source>
</evidence>
<feature type="transmembrane region" description="Helical" evidence="7">
    <location>
        <begin position="452"/>
        <end position="480"/>
    </location>
</feature>
<reference evidence="11" key="1">
    <citation type="submission" date="2021-01" db="EMBL/GenBank/DDBJ databases">
        <authorList>
            <person name="Corre E."/>
            <person name="Pelletier E."/>
            <person name="Niang G."/>
            <person name="Scheremetjew M."/>
            <person name="Finn R."/>
            <person name="Kale V."/>
            <person name="Holt S."/>
            <person name="Cochrane G."/>
            <person name="Meng A."/>
            <person name="Brown T."/>
            <person name="Cohen L."/>
        </authorList>
    </citation>
    <scope>NUCLEOTIDE SEQUENCE</scope>
    <source>
        <strain evidence="11">GSO104</strain>
    </source>
</reference>
<evidence type="ECO:0000256" key="1">
    <source>
        <dbReference type="ARBA" id="ARBA00022723"/>
    </source>
</evidence>
<dbReference type="PANTHER" id="PTHR15136:SF13">
    <property type="entry name" value="SAM DOMAIN-CONTAINING PROTEIN"/>
    <property type="match status" value="1"/>
</dbReference>
<evidence type="ECO:0000259" key="9">
    <source>
        <dbReference type="PROSITE" id="PS50178"/>
    </source>
</evidence>
<evidence type="ECO:0000259" key="10">
    <source>
        <dbReference type="PROSITE" id="PS50222"/>
    </source>
</evidence>
<dbReference type="GO" id="GO:0005246">
    <property type="term" value="F:calcium channel regulator activity"/>
    <property type="evidence" value="ECO:0007669"/>
    <property type="project" value="InterPro"/>
</dbReference>
<feature type="domain" description="FYVE-type" evidence="9">
    <location>
        <begin position="695"/>
        <end position="756"/>
    </location>
</feature>
<feature type="region of interest" description="Disordered" evidence="6">
    <location>
        <begin position="15"/>
        <end position="43"/>
    </location>
</feature>
<dbReference type="InterPro" id="IPR003961">
    <property type="entry name" value="FN3_dom"/>
</dbReference>
<dbReference type="GO" id="GO:0005509">
    <property type="term" value="F:calcium ion binding"/>
    <property type="evidence" value="ECO:0007669"/>
    <property type="project" value="InterPro"/>
</dbReference>
<keyword evidence="3" id="KW-0862">Zinc</keyword>
<dbReference type="GO" id="GO:0005886">
    <property type="term" value="C:plasma membrane"/>
    <property type="evidence" value="ECO:0007669"/>
    <property type="project" value="TreeGrafter"/>
</dbReference>
<evidence type="ECO:0000259" key="8">
    <source>
        <dbReference type="PROSITE" id="PS50105"/>
    </source>
</evidence>
<feature type="region of interest" description="Disordered" evidence="6">
    <location>
        <begin position="628"/>
        <end position="647"/>
    </location>
</feature>
<dbReference type="SUPFAM" id="SSF49265">
    <property type="entry name" value="Fibronectin type III"/>
    <property type="match status" value="1"/>
</dbReference>
<dbReference type="InterPro" id="IPR013761">
    <property type="entry name" value="SAM/pointed_sf"/>
</dbReference>
<dbReference type="GO" id="GO:0005783">
    <property type="term" value="C:endoplasmic reticulum"/>
    <property type="evidence" value="ECO:0007669"/>
    <property type="project" value="TreeGrafter"/>
</dbReference>